<gene>
    <name evidence="1" type="ORF">BV22DRAFT_1132835</name>
</gene>
<comment type="caution">
    <text evidence="1">The sequence shown here is derived from an EMBL/GenBank/DDBJ whole genome shotgun (WGS) entry which is preliminary data.</text>
</comment>
<dbReference type="EMBL" id="MU266561">
    <property type="protein sequence ID" value="KAH7920739.1"/>
    <property type="molecule type" value="Genomic_DNA"/>
</dbReference>
<proteinExistence type="predicted"/>
<accession>A0ACB8B5N7</accession>
<name>A0ACB8B5N7_9AGAM</name>
<evidence type="ECO:0000313" key="1">
    <source>
        <dbReference type="EMBL" id="KAH7920739.1"/>
    </source>
</evidence>
<reference evidence="1" key="1">
    <citation type="journal article" date="2021" name="New Phytol.">
        <title>Evolutionary innovations through gain and loss of genes in the ectomycorrhizal Boletales.</title>
        <authorList>
            <person name="Wu G."/>
            <person name="Miyauchi S."/>
            <person name="Morin E."/>
            <person name="Kuo A."/>
            <person name="Drula E."/>
            <person name="Varga T."/>
            <person name="Kohler A."/>
            <person name="Feng B."/>
            <person name="Cao Y."/>
            <person name="Lipzen A."/>
            <person name="Daum C."/>
            <person name="Hundley H."/>
            <person name="Pangilinan J."/>
            <person name="Johnson J."/>
            <person name="Barry K."/>
            <person name="LaButti K."/>
            <person name="Ng V."/>
            <person name="Ahrendt S."/>
            <person name="Min B."/>
            <person name="Choi I.G."/>
            <person name="Park H."/>
            <person name="Plett J.M."/>
            <person name="Magnuson J."/>
            <person name="Spatafora J.W."/>
            <person name="Nagy L.G."/>
            <person name="Henrissat B."/>
            <person name="Grigoriev I.V."/>
            <person name="Yang Z.L."/>
            <person name="Xu J."/>
            <person name="Martin F.M."/>
        </authorList>
    </citation>
    <scope>NUCLEOTIDE SEQUENCE</scope>
    <source>
        <strain evidence="1">KUC20120723A-06</strain>
    </source>
</reference>
<keyword evidence="2" id="KW-1185">Reference proteome</keyword>
<evidence type="ECO:0000313" key="2">
    <source>
        <dbReference type="Proteomes" id="UP000790709"/>
    </source>
</evidence>
<dbReference type="Proteomes" id="UP000790709">
    <property type="component" value="Unassembled WGS sequence"/>
</dbReference>
<sequence>MSEPPPAHGRFDALRLLSQAAPPLARSHTSISSVMTPPFACVTRETIVDAVRPPCSSSTIRPYPKCCAMQTSSFWRAQGTLNRPTIHIATMQRSLSITRKNLDARFAKAILGYGKVEEDDFPPKAPVVAIGQLACALGEELVGGHCSIVPIRYHLTMFEAGDDEWDGVLNFMRCFMRIFALENEVPGPMELR</sequence>
<protein>
    <submittedName>
        <fullName evidence="1">Uncharacterized protein</fullName>
    </submittedName>
</protein>
<organism evidence="1 2">
    <name type="scientific">Leucogyrophana mollusca</name>
    <dbReference type="NCBI Taxonomy" id="85980"/>
    <lineage>
        <taxon>Eukaryota</taxon>
        <taxon>Fungi</taxon>
        <taxon>Dikarya</taxon>
        <taxon>Basidiomycota</taxon>
        <taxon>Agaricomycotina</taxon>
        <taxon>Agaricomycetes</taxon>
        <taxon>Agaricomycetidae</taxon>
        <taxon>Boletales</taxon>
        <taxon>Boletales incertae sedis</taxon>
        <taxon>Leucogyrophana</taxon>
    </lineage>
</organism>